<feature type="signal peptide" evidence="1">
    <location>
        <begin position="1"/>
        <end position="23"/>
    </location>
</feature>
<organism evidence="2 3">
    <name type="scientific">Sphingobacterium haloxyli</name>
    <dbReference type="NCBI Taxonomy" id="2100533"/>
    <lineage>
        <taxon>Bacteria</taxon>
        <taxon>Pseudomonadati</taxon>
        <taxon>Bacteroidota</taxon>
        <taxon>Sphingobacteriia</taxon>
        <taxon>Sphingobacteriales</taxon>
        <taxon>Sphingobacteriaceae</taxon>
        <taxon>Sphingobacterium</taxon>
    </lineage>
</organism>
<dbReference type="Proteomes" id="UP000239711">
    <property type="component" value="Unassembled WGS sequence"/>
</dbReference>
<name>A0A2S9J0E8_9SPHI</name>
<keyword evidence="1" id="KW-0732">Signal</keyword>
<comment type="caution">
    <text evidence="2">The sequence shown here is derived from an EMBL/GenBank/DDBJ whole genome shotgun (WGS) entry which is preliminary data.</text>
</comment>
<feature type="chain" id="PRO_5015667676" description="Toxin-antitoxin system YwqK family antitoxin" evidence="1">
    <location>
        <begin position="24"/>
        <end position="218"/>
    </location>
</feature>
<dbReference type="OrthoDB" id="703600at2"/>
<dbReference type="Gene3D" id="3.90.930.1">
    <property type="match status" value="1"/>
</dbReference>
<reference evidence="2 3" key="1">
    <citation type="submission" date="2018-02" db="EMBL/GenBank/DDBJ databases">
        <title>The draft genome of Sphingobacterium sp. 5JN-11.</title>
        <authorList>
            <person name="Liu L."/>
            <person name="Li L."/>
            <person name="Liang L."/>
            <person name="Zhang X."/>
            <person name="Wang T."/>
        </authorList>
    </citation>
    <scope>NUCLEOTIDE SEQUENCE [LARGE SCALE GENOMIC DNA]</scope>
    <source>
        <strain evidence="2 3">5JN-11</strain>
    </source>
</reference>
<accession>A0A2S9J0E8</accession>
<sequence length="218" mass="25869">MKVYIPYSLLLSCFLLTVQGSYAQSEMDLLEQIQNRITINHDNGEKEVFTVTPKTTKAKSHRLYHWYQSQRVQRTQGGYTGKLLHGNYNRYAANKQLLLQGTYKKGLANGVWKEWRPNHRLVKEERWRKGLQDGNARHYDEQGNLLLRGKMKAGKWHGKVWAFDSGDSSYHWNYYDRGTQMSREEYTQANLFRRTGQFFERTWNNIFHRKPDDGNIVE</sequence>
<dbReference type="AlphaFoldDB" id="A0A2S9J0E8"/>
<evidence type="ECO:0000256" key="1">
    <source>
        <dbReference type="SAM" id="SignalP"/>
    </source>
</evidence>
<gene>
    <name evidence="2" type="ORF">C5745_15880</name>
</gene>
<keyword evidence="3" id="KW-1185">Reference proteome</keyword>
<evidence type="ECO:0000313" key="2">
    <source>
        <dbReference type="EMBL" id="PRD46266.1"/>
    </source>
</evidence>
<evidence type="ECO:0008006" key="4">
    <source>
        <dbReference type="Google" id="ProtNLM"/>
    </source>
</evidence>
<dbReference type="RefSeq" id="WP_105717999.1">
    <property type="nucleotide sequence ID" value="NZ_PVBQ01000015.1"/>
</dbReference>
<dbReference type="SUPFAM" id="SSF82185">
    <property type="entry name" value="Histone H3 K4-specific methyltransferase SET7/9 N-terminal domain"/>
    <property type="match status" value="1"/>
</dbReference>
<dbReference type="EMBL" id="PVBQ01000015">
    <property type="protein sequence ID" value="PRD46266.1"/>
    <property type="molecule type" value="Genomic_DNA"/>
</dbReference>
<protein>
    <recommendedName>
        <fullName evidence="4">Toxin-antitoxin system YwqK family antitoxin</fullName>
    </recommendedName>
</protein>
<proteinExistence type="predicted"/>
<evidence type="ECO:0000313" key="3">
    <source>
        <dbReference type="Proteomes" id="UP000239711"/>
    </source>
</evidence>